<evidence type="ECO:0000313" key="1">
    <source>
        <dbReference type="EMBL" id="XBH01481.1"/>
    </source>
</evidence>
<proteinExistence type="predicted"/>
<organism evidence="1">
    <name type="scientific">Singulisphaera sp. Ch08</name>
    <dbReference type="NCBI Taxonomy" id="3120278"/>
    <lineage>
        <taxon>Bacteria</taxon>
        <taxon>Pseudomonadati</taxon>
        <taxon>Planctomycetota</taxon>
        <taxon>Planctomycetia</taxon>
        <taxon>Isosphaerales</taxon>
        <taxon>Isosphaeraceae</taxon>
        <taxon>Singulisphaera</taxon>
    </lineage>
</organism>
<sequence>MTTEFKAAEFIKAMAEGTLDPLRPKGPIVMLGMAMQAEEAPEAIRFSVGGSCSTWIRIPANQIEKVEHISDVQCKDHQHPLVQITFREPAELDSAARVYYELIRQTVSVQPTASRDQGLDQTRKFSRGHTHVPDIPTNPIENRSRDGYCHSRTIGFRYSTFVTCAAPNGSRRRGYGEARIYYANGDADGDAIILAGHRALRSAGCSEEFPAATYELGSYNWITGYDCP</sequence>
<protein>
    <submittedName>
        <fullName evidence="1">Uncharacterized protein</fullName>
    </submittedName>
</protein>
<accession>A0AAU7C8J0</accession>
<name>A0AAU7C8J0_9BACT</name>
<gene>
    <name evidence="1" type="ORF">V5E97_24375</name>
</gene>
<dbReference type="AlphaFoldDB" id="A0AAU7C8J0"/>
<dbReference type="RefSeq" id="WP_406694206.1">
    <property type="nucleotide sequence ID" value="NZ_CP155447.1"/>
</dbReference>
<dbReference type="EMBL" id="CP155447">
    <property type="protein sequence ID" value="XBH01481.1"/>
    <property type="molecule type" value="Genomic_DNA"/>
</dbReference>
<reference evidence="1" key="1">
    <citation type="submission" date="2024-05" db="EMBL/GenBank/DDBJ databases">
        <title>Planctomycetes of the genus Singulisphaera possess chitinolytic capabilities.</title>
        <authorList>
            <person name="Ivanova A."/>
        </authorList>
    </citation>
    <scope>NUCLEOTIDE SEQUENCE</scope>
    <source>
        <strain evidence="1">Ch08T</strain>
    </source>
</reference>